<accession>A0A834WAE6</accession>
<dbReference type="AlphaFoldDB" id="A0A834WAE6"/>
<protein>
    <submittedName>
        <fullName evidence="1">Protein SUPPRESSOR OF MAX2 1</fullName>
    </submittedName>
</protein>
<proteinExistence type="predicted"/>
<reference evidence="1" key="1">
    <citation type="submission" date="2020-09" db="EMBL/GenBank/DDBJ databases">
        <title>Genome-Enabled Discovery of Anthraquinone Biosynthesis in Senna tora.</title>
        <authorList>
            <person name="Kang S.-H."/>
            <person name="Pandey R.P."/>
            <person name="Lee C.-M."/>
            <person name="Sim J.-S."/>
            <person name="Jeong J.-T."/>
            <person name="Choi B.-S."/>
            <person name="Jung M."/>
            <person name="Ginzburg D."/>
            <person name="Zhao K."/>
            <person name="Won S.Y."/>
            <person name="Oh T.-J."/>
            <person name="Yu Y."/>
            <person name="Kim N.-H."/>
            <person name="Lee O.R."/>
            <person name="Lee T.-H."/>
            <person name="Bashyal P."/>
            <person name="Kim T.-S."/>
            <person name="Lee W.-H."/>
            <person name="Kawkins C."/>
            <person name="Kim C.-K."/>
            <person name="Kim J.S."/>
            <person name="Ahn B.O."/>
            <person name="Rhee S.Y."/>
            <person name="Sohng J.K."/>
        </authorList>
    </citation>
    <scope>NUCLEOTIDE SEQUENCE</scope>
    <source>
        <tissue evidence="1">Leaf</tissue>
    </source>
</reference>
<evidence type="ECO:0000313" key="2">
    <source>
        <dbReference type="Proteomes" id="UP000634136"/>
    </source>
</evidence>
<keyword evidence="2" id="KW-1185">Reference proteome</keyword>
<gene>
    <name evidence="1" type="ORF">G2W53_029151</name>
</gene>
<organism evidence="1 2">
    <name type="scientific">Senna tora</name>
    <dbReference type="NCBI Taxonomy" id="362788"/>
    <lineage>
        <taxon>Eukaryota</taxon>
        <taxon>Viridiplantae</taxon>
        <taxon>Streptophyta</taxon>
        <taxon>Embryophyta</taxon>
        <taxon>Tracheophyta</taxon>
        <taxon>Spermatophyta</taxon>
        <taxon>Magnoliopsida</taxon>
        <taxon>eudicotyledons</taxon>
        <taxon>Gunneridae</taxon>
        <taxon>Pentapetalae</taxon>
        <taxon>rosids</taxon>
        <taxon>fabids</taxon>
        <taxon>Fabales</taxon>
        <taxon>Fabaceae</taxon>
        <taxon>Caesalpinioideae</taxon>
        <taxon>Cassia clade</taxon>
        <taxon>Senna</taxon>
    </lineage>
</organism>
<comment type="caution">
    <text evidence="1">The sequence shown here is derived from an EMBL/GenBank/DDBJ whole genome shotgun (WGS) entry which is preliminary data.</text>
</comment>
<dbReference type="EMBL" id="JAAIUW010000009">
    <property type="protein sequence ID" value="KAF7815182.1"/>
    <property type="molecule type" value="Genomic_DNA"/>
</dbReference>
<name>A0A834WAE6_9FABA</name>
<dbReference type="Proteomes" id="UP000634136">
    <property type="component" value="Unassembled WGS sequence"/>
</dbReference>
<sequence length="122" mass="13590">MRDLSFNNAHVILLEKELSSNKAQILARVKEVGDLIECRIGNPSSGSRDVSVDSSDMKWLVEQPVGVGVFMQQQAFTEAGRAIVAEMKKKKMKAEDVVREQNIVISWCWISSALGNPMDCHI</sequence>
<evidence type="ECO:0000313" key="1">
    <source>
        <dbReference type="EMBL" id="KAF7815182.1"/>
    </source>
</evidence>